<comment type="caution">
    <text evidence="1">The sequence shown here is derived from an EMBL/GenBank/DDBJ whole genome shotgun (WGS) entry which is preliminary data.</text>
</comment>
<dbReference type="EMBL" id="JAFBFI010000010">
    <property type="protein sequence ID" value="MBM7693023.1"/>
    <property type="molecule type" value="Genomic_DNA"/>
</dbReference>
<sequence>MDNARTQNGMEIIPFLFAEKKFPPKWRELFLALIIVEFPQ</sequence>
<dbReference type="Proteomes" id="UP000823486">
    <property type="component" value="Unassembled WGS sequence"/>
</dbReference>
<evidence type="ECO:0000313" key="2">
    <source>
        <dbReference type="Proteomes" id="UP000823486"/>
    </source>
</evidence>
<evidence type="ECO:0000313" key="1">
    <source>
        <dbReference type="EMBL" id="MBM7693023.1"/>
    </source>
</evidence>
<accession>A0ABS2QKN2</accession>
<name>A0ABS2QKN2_9BACI</name>
<keyword evidence="2" id="KW-1185">Reference proteome</keyword>
<gene>
    <name evidence="1" type="ORF">JOC77_002462</name>
</gene>
<protein>
    <submittedName>
        <fullName evidence="1">Uncharacterized protein</fullName>
    </submittedName>
</protein>
<organism evidence="1 2">
    <name type="scientific">Peribacillus deserti</name>
    <dbReference type="NCBI Taxonomy" id="673318"/>
    <lineage>
        <taxon>Bacteria</taxon>
        <taxon>Bacillati</taxon>
        <taxon>Bacillota</taxon>
        <taxon>Bacilli</taxon>
        <taxon>Bacillales</taxon>
        <taxon>Bacillaceae</taxon>
        <taxon>Peribacillus</taxon>
    </lineage>
</organism>
<reference evidence="1 2" key="1">
    <citation type="submission" date="2021-01" db="EMBL/GenBank/DDBJ databases">
        <title>Genomic Encyclopedia of Type Strains, Phase IV (KMG-IV): sequencing the most valuable type-strain genomes for metagenomic binning, comparative biology and taxonomic classification.</title>
        <authorList>
            <person name="Goeker M."/>
        </authorList>
    </citation>
    <scope>NUCLEOTIDE SEQUENCE [LARGE SCALE GENOMIC DNA]</scope>
    <source>
        <strain evidence="1 2">DSM 105482</strain>
    </source>
</reference>
<proteinExistence type="predicted"/>